<dbReference type="HAMAP" id="MF_00361">
    <property type="entry name" value="NAD_kinase"/>
    <property type="match status" value="1"/>
</dbReference>
<protein>
    <recommendedName>
        <fullName evidence="9">NAD kinase</fullName>
        <ecNumber evidence="9">2.7.1.23</ecNumber>
    </recommendedName>
    <alternativeName>
        <fullName evidence="9">ATP-dependent NAD kinase</fullName>
    </alternativeName>
</protein>
<evidence type="ECO:0000256" key="8">
    <source>
        <dbReference type="ARBA" id="ARBA00047925"/>
    </source>
</evidence>
<evidence type="ECO:0000256" key="4">
    <source>
        <dbReference type="ARBA" id="ARBA00022777"/>
    </source>
</evidence>
<dbReference type="Pfam" id="PF01513">
    <property type="entry name" value="NAD_kinase"/>
    <property type="match status" value="1"/>
</dbReference>
<feature type="binding site" evidence="9">
    <location>
        <begin position="194"/>
        <end position="199"/>
    </location>
    <ligand>
        <name>NAD(+)</name>
        <dbReference type="ChEBI" id="CHEBI:57540"/>
    </ligand>
</feature>
<dbReference type="GO" id="GO:0051287">
    <property type="term" value="F:NAD binding"/>
    <property type="evidence" value="ECO:0007669"/>
    <property type="project" value="UniProtKB-ARBA"/>
</dbReference>
<dbReference type="GO" id="GO:0046872">
    <property type="term" value="F:metal ion binding"/>
    <property type="evidence" value="ECO:0007669"/>
    <property type="project" value="UniProtKB-UniRule"/>
</dbReference>
<feature type="active site" description="Proton acceptor" evidence="9">
    <location>
        <position position="78"/>
    </location>
</feature>
<dbReference type="InterPro" id="IPR016064">
    <property type="entry name" value="NAD/diacylglycerol_kinase_sf"/>
</dbReference>
<dbReference type="RefSeq" id="WP_150419627.1">
    <property type="nucleotide sequence ID" value="NZ_VYRZ01000003.1"/>
</dbReference>
<keyword evidence="5 9" id="KW-0067">ATP-binding</keyword>
<evidence type="ECO:0000256" key="7">
    <source>
        <dbReference type="ARBA" id="ARBA00023027"/>
    </source>
</evidence>
<dbReference type="NCBIfam" id="NF002892">
    <property type="entry name" value="PRK03372.1"/>
    <property type="match status" value="1"/>
</dbReference>
<dbReference type="EC" id="2.7.1.23" evidence="9"/>
<feature type="binding site" evidence="9">
    <location>
        <begin position="153"/>
        <end position="154"/>
    </location>
    <ligand>
        <name>NAD(+)</name>
        <dbReference type="ChEBI" id="CHEBI:57540"/>
    </ligand>
</feature>
<comment type="catalytic activity">
    <reaction evidence="8 9">
        <text>NAD(+) + ATP = ADP + NADP(+) + H(+)</text>
        <dbReference type="Rhea" id="RHEA:18629"/>
        <dbReference type="ChEBI" id="CHEBI:15378"/>
        <dbReference type="ChEBI" id="CHEBI:30616"/>
        <dbReference type="ChEBI" id="CHEBI:57540"/>
        <dbReference type="ChEBI" id="CHEBI:58349"/>
        <dbReference type="ChEBI" id="CHEBI:456216"/>
        <dbReference type="EC" id="2.7.1.23"/>
    </reaction>
</comment>
<dbReference type="GO" id="GO:0019674">
    <property type="term" value="P:NAD+ metabolic process"/>
    <property type="evidence" value="ECO:0007669"/>
    <property type="project" value="InterPro"/>
</dbReference>
<evidence type="ECO:0000256" key="2">
    <source>
        <dbReference type="ARBA" id="ARBA00022679"/>
    </source>
</evidence>
<evidence type="ECO:0000313" key="10">
    <source>
        <dbReference type="EMBL" id="KAA9084916.1"/>
    </source>
</evidence>
<dbReference type="InterPro" id="IPR002504">
    <property type="entry name" value="NADK"/>
</dbReference>
<evidence type="ECO:0000313" key="11">
    <source>
        <dbReference type="Proteomes" id="UP000327039"/>
    </source>
</evidence>
<comment type="similarity">
    <text evidence="9">Belongs to the NAD kinase family.</text>
</comment>
<dbReference type="GO" id="GO:0005524">
    <property type="term" value="F:ATP binding"/>
    <property type="evidence" value="ECO:0007669"/>
    <property type="project" value="UniProtKB-KW"/>
</dbReference>
<dbReference type="SUPFAM" id="SSF111331">
    <property type="entry name" value="NAD kinase/diacylglycerol kinase-like"/>
    <property type="match status" value="1"/>
</dbReference>
<keyword evidence="2 9" id="KW-0808">Transferase</keyword>
<dbReference type="Gene3D" id="2.60.200.30">
    <property type="entry name" value="Probable inorganic polyphosphate/atp-NAD kinase, domain 2"/>
    <property type="match status" value="1"/>
</dbReference>
<dbReference type="AlphaFoldDB" id="A0A5J5INB7"/>
<feature type="binding site" evidence="9">
    <location>
        <begin position="78"/>
        <end position="79"/>
    </location>
    <ligand>
        <name>NAD(+)</name>
        <dbReference type="ChEBI" id="CHEBI:57540"/>
    </ligand>
</feature>
<feature type="binding site" evidence="9">
    <location>
        <position position="183"/>
    </location>
    <ligand>
        <name>NAD(+)</name>
        <dbReference type="ChEBI" id="CHEBI:57540"/>
    </ligand>
</feature>
<dbReference type="GO" id="GO:0006741">
    <property type="term" value="P:NADP+ biosynthetic process"/>
    <property type="evidence" value="ECO:0007669"/>
    <property type="project" value="UniProtKB-UniRule"/>
</dbReference>
<dbReference type="GO" id="GO:0005737">
    <property type="term" value="C:cytoplasm"/>
    <property type="evidence" value="ECO:0007669"/>
    <property type="project" value="UniProtKB-SubCell"/>
</dbReference>
<keyword evidence="4 9" id="KW-0418">Kinase</keyword>
<dbReference type="Pfam" id="PF20143">
    <property type="entry name" value="NAD_kinase_C"/>
    <property type="match status" value="1"/>
</dbReference>
<dbReference type="EMBL" id="VYRZ01000003">
    <property type="protein sequence ID" value="KAA9084916.1"/>
    <property type="molecule type" value="Genomic_DNA"/>
</dbReference>
<evidence type="ECO:0000256" key="3">
    <source>
        <dbReference type="ARBA" id="ARBA00022741"/>
    </source>
</evidence>
<comment type="caution">
    <text evidence="10">The sequence shown here is derived from an EMBL/GenBank/DDBJ whole genome shotgun (WGS) entry which is preliminary data.</text>
</comment>
<keyword evidence="11" id="KW-1185">Reference proteome</keyword>
<keyword evidence="6 9" id="KW-0521">NADP</keyword>
<evidence type="ECO:0000256" key="9">
    <source>
        <dbReference type="HAMAP-Rule" id="MF_00361"/>
    </source>
</evidence>
<gene>
    <name evidence="9" type="primary">nadK</name>
    <name evidence="10" type="ORF">F6B42_10355</name>
</gene>
<comment type="subcellular location">
    <subcellularLocation>
        <location evidence="9">Cytoplasm</location>
    </subcellularLocation>
</comment>
<comment type="function">
    <text evidence="9">Involved in the regulation of the intracellular balance of NAD and NADP, and is a key enzyme in the biosynthesis of NADP. Catalyzes specifically the phosphorylation on 2'-hydroxyl of the adenosine moiety of NAD to yield NADP.</text>
</comment>
<comment type="caution">
    <text evidence="9">Lacks conserved residue(s) required for the propagation of feature annotation.</text>
</comment>
<keyword evidence="7 9" id="KW-0520">NAD</keyword>
<evidence type="ECO:0000256" key="5">
    <source>
        <dbReference type="ARBA" id="ARBA00022840"/>
    </source>
</evidence>
<keyword evidence="3 9" id="KW-0547">Nucleotide-binding</keyword>
<dbReference type="InterPro" id="IPR017437">
    <property type="entry name" value="ATP-NAD_kinase_PpnK-typ_C"/>
</dbReference>
<dbReference type="GO" id="GO:0003951">
    <property type="term" value="F:NAD+ kinase activity"/>
    <property type="evidence" value="ECO:0007669"/>
    <property type="project" value="UniProtKB-UniRule"/>
</dbReference>
<dbReference type="PANTHER" id="PTHR20275">
    <property type="entry name" value="NAD KINASE"/>
    <property type="match status" value="1"/>
</dbReference>
<comment type="cofactor">
    <cofactor evidence="9">
        <name>a divalent metal cation</name>
        <dbReference type="ChEBI" id="CHEBI:60240"/>
    </cofactor>
</comment>
<feature type="binding site" evidence="9">
    <location>
        <position position="164"/>
    </location>
    <ligand>
        <name>NAD(+)</name>
        <dbReference type="ChEBI" id="CHEBI:57540"/>
    </ligand>
</feature>
<proteinExistence type="inferred from homology"/>
<organism evidence="10 11">
    <name type="scientific">Microbacterium radiodurans</name>
    <dbReference type="NCBI Taxonomy" id="661398"/>
    <lineage>
        <taxon>Bacteria</taxon>
        <taxon>Bacillati</taxon>
        <taxon>Actinomycetota</taxon>
        <taxon>Actinomycetes</taxon>
        <taxon>Micrococcales</taxon>
        <taxon>Microbacteriaceae</taxon>
        <taxon>Microbacterium</taxon>
    </lineage>
</organism>
<evidence type="ECO:0000256" key="6">
    <source>
        <dbReference type="ARBA" id="ARBA00022857"/>
    </source>
</evidence>
<sequence>MTHEQRNILVVAHARRAATVAAAARVFSALTGAGARPVLAADDHAELTAELGELAGVATLDHEVDLADVELAIVLGGDGTILRAVDLVRGSTAPVLGVNLGHVGFLAEIEADDLDDAVRRVIDRDYDVEERMALSVRVKDESGDVVYETWALNEATVEKASRERMLEVVLEVDRRPLSAFGCDGVVIATPTGSTAYNFSAGGPVIWPTVEAVAVVPLSAHALFARPLVISPEASVAIEVGAGTNGTGILWADGRRSHDLPPGARVVVRRSSTPVRLARLHPAAFTDRLVQKFRLPVVGWRGPTPTGGLA</sequence>
<dbReference type="Proteomes" id="UP000327039">
    <property type="component" value="Unassembled WGS sequence"/>
</dbReference>
<accession>A0A5J5INB7</accession>
<dbReference type="OrthoDB" id="9774737at2"/>
<dbReference type="FunFam" id="2.60.200.30:FF:000007">
    <property type="entry name" value="NAD kinase"/>
    <property type="match status" value="1"/>
</dbReference>
<feature type="binding site" evidence="9">
    <location>
        <position position="83"/>
    </location>
    <ligand>
        <name>NAD(+)</name>
        <dbReference type="ChEBI" id="CHEBI:57540"/>
    </ligand>
</feature>
<dbReference type="InterPro" id="IPR017438">
    <property type="entry name" value="ATP-NAD_kinase_N"/>
</dbReference>
<dbReference type="PANTHER" id="PTHR20275:SF0">
    <property type="entry name" value="NAD KINASE"/>
    <property type="match status" value="1"/>
</dbReference>
<reference evidence="11" key="1">
    <citation type="submission" date="2019-09" db="EMBL/GenBank/DDBJ databases">
        <title>Mumia zhuanghuii sp. nov. isolated from the intestinal contents of plateau pika (Ochotona curzoniae) in the Qinghai-Tibet plateau of China.</title>
        <authorList>
            <person name="Tian Z."/>
        </authorList>
    </citation>
    <scope>NUCLEOTIDE SEQUENCE [LARGE SCALE GENOMIC DNA]</scope>
    <source>
        <strain evidence="11">DSM 25564</strain>
    </source>
</reference>
<dbReference type="Gene3D" id="3.40.50.10330">
    <property type="entry name" value="Probable inorganic polyphosphate/atp-NAD kinase, domain 1"/>
    <property type="match status" value="1"/>
</dbReference>
<name>A0A5J5INB7_9MICO</name>
<keyword evidence="1 9" id="KW-0963">Cytoplasm</keyword>
<evidence type="ECO:0000256" key="1">
    <source>
        <dbReference type="ARBA" id="ARBA00022490"/>
    </source>
</evidence>